<organism evidence="3 4">
    <name type="scientific">Actomonas aquatica</name>
    <dbReference type="NCBI Taxonomy" id="2866162"/>
    <lineage>
        <taxon>Bacteria</taxon>
        <taxon>Pseudomonadati</taxon>
        <taxon>Verrucomicrobiota</taxon>
        <taxon>Opitutia</taxon>
        <taxon>Opitutales</taxon>
        <taxon>Opitutaceae</taxon>
        <taxon>Actomonas</taxon>
    </lineage>
</organism>
<gene>
    <name evidence="3" type="ORF">K1X11_014520</name>
</gene>
<evidence type="ECO:0000313" key="3">
    <source>
        <dbReference type="EMBL" id="WRQ86025.1"/>
    </source>
</evidence>
<reference evidence="3 4" key="1">
    <citation type="submission" date="2021-08" db="EMBL/GenBank/DDBJ databases">
        <authorList>
            <person name="Zhang D."/>
            <person name="Zhang A."/>
            <person name="Wang L."/>
        </authorList>
    </citation>
    <scope>NUCLEOTIDE SEQUENCE [LARGE SCALE GENOMIC DNA]</scope>
    <source>
        <strain evidence="3 4">WL0086</strain>
    </source>
</reference>
<dbReference type="SUPFAM" id="SSF56935">
    <property type="entry name" value="Porins"/>
    <property type="match status" value="1"/>
</dbReference>
<dbReference type="Proteomes" id="UP000738431">
    <property type="component" value="Chromosome"/>
</dbReference>
<feature type="chain" id="PRO_5046488503" description="Carbohydrate porin" evidence="2">
    <location>
        <begin position="25"/>
        <end position="456"/>
    </location>
</feature>
<name>A0ABZ1C6T1_9BACT</name>
<reference evidence="3 4" key="2">
    <citation type="submission" date="2023-12" db="EMBL/GenBank/DDBJ databases">
        <title>Description of an unclassified Opitutus bacterium of Verrucomicrobiota.</title>
        <authorList>
            <person name="Zhang D.-F."/>
        </authorList>
    </citation>
    <scope>NUCLEOTIDE SEQUENCE [LARGE SCALE GENOMIC DNA]</scope>
    <source>
        <strain evidence="3 4">WL0086</strain>
    </source>
</reference>
<evidence type="ECO:0008006" key="5">
    <source>
        <dbReference type="Google" id="ProtNLM"/>
    </source>
</evidence>
<evidence type="ECO:0000313" key="4">
    <source>
        <dbReference type="Proteomes" id="UP000738431"/>
    </source>
</evidence>
<sequence length="456" mass="49883">MKLIRLLPVLSGLCGAALCLPAAAQDAATTAEVEALKAEVARLQAELSQAQAALAAHETAAGSASVAATMAPDPEPDPAPATKPLFPALEGLRIGGAVRVNYYGGDYTDNSPATAADAAGNGAVALDTFRVNVDYARGPWSAKAEYRMFRGYYGNDSYHFLHTGWIGYEFENADTLQVGVNRVPFGPGPYGISQSWFFDQHYYVGLADDMDLGVKYSGTRGDWDFDVAYYVSDEGSWSGSTRDSARYSYDVVNESGSGYGERNQFNARAIRHFTAGEWSFDVGASAQWGQLHSYGPQDDGDHYAFSFHPTARWQNWTFAAQLTTYRLNVDAAQPLGTDTLVQFGAYDFPTTLAADAWLGSASLSYTLQTPTIAWLDYLVPYLEYSSINKREAGFNDSELLTYGVAWAHGGWYIYTEVARSNGNDFVGNLGGFNSRFGANPNARWLTRYNLNFGYYY</sequence>
<keyword evidence="1" id="KW-0175">Coiled coil</keyword>
<evidence type="ECO:0000256" key="1">
    <source>
        <dbReference type="SAM" id="Coils"/>
    </source>
</evidence>
<keyword evidence="2" id="KW-0732">Signal</keyword>
<feature type="coiled-coil region" evidence="1">
    <location>
        <begin position="26"/>
        <end position="60"/>
    </location>
</feature>
<evidence type="ECO:0000256" key="2">
    <source>
        <dbReference type="SAM" id="SignalP"/>
    </source>
</evidence>
<dbReference type="EMBL" id="CP139781">
    <property type="protein sequence ID" value="WRQ86025.1"/>
    <property type="molecule type" value="Genomic_DNA"/>
</dbReference>
<proteinExistence type="predicted"/>
<dbReference type="RefSeq" id="WP_221031537.1">
    <property type="nucleotide sequence ID" value="NZ_CP139781.1"/>
</dbReference>
<accession>A0ABZ1C6T1</accession>
<protein>
    <recommendedName>
        <fullName evidence="5">Carbohydrate porin</fullName>
    </recommendedName>
</protein>
<feature type="signal peptide" evidence="2">
    <location>
        <begin position="1"/>
        <end position="24"/>
    </location>
</feature>
<keyword evidence="4" id="KW-1185">Reference proteome</keyword>